<organism evidence="6 7">
    <name type="scientific">Mya arenaria</name>
    <name type="common">Soft-shell clam</name>
    <dbReference type="NCBI Taxonomy" id="6604"/>
    <lineage>
        <taxon>Eukaryota</taxon>
        <taxon>Metazoa</taxon>
        <taxon>Spiralia</taxon>
        <taxon>Lophotrochozoa</taxon>
        <taxon>Mollusca</taxon>
        <taxon>Bivalvia</taxon>
        <taxon>Autobranchia</taxon>
        <taxon>Heteroconchia</taxon>
        <taxon>Euheterodonta</taxon>
        <taxon>Imparidentia</taxon>
        <taxon>Neoheterodontei</taxon>
        <taxon>Myida</taxon>
        <taxon>Myoidea</taxon>
        <taxon>Myidae</taxon>
        <taxon>Mya</taxon>
    </lineage>
</organism>
<evidence type="ECO:0000256" key="1">
    <source>
        <dbReference type="ARBA" id="ARBA00004599"/>
    </source>
</evidence>
<dbReference type="PROSITE" id="PS50222">
    <property type="entry name" value="EF_HAND_2"/>
    <property type="match status" value="1"/>
</dbReference>
<evidence type="ECO:0000256" key="2">
    <source>
        <dbReference type="ARBA" id="ARBA00022723"/>
    </source>
</evidence>
<keyword evidence="2" id="KW-0479">Metal-binding</keyword>
<evidence type="ECO:0000256" key="3">
    <source>
        <dbReference type="ARBA" id="ARBA00022737"/>
    </source>
</evidence>
<evidence type="ECO:0000313" key="6">
    <source>
        <dbReference type="EMBL" id="WAR06940.1"/>
    </source>
</evidence>
<keyword evidence="3" id="KW-0677">Repeat</keyword>
<proteinExistence type="predicted"/>
<dbReference type="EMBL" id="CP111017">
    <property type="protein sequence ID" value="WAR06940.1"/>
    <property type="molecule type" value="Genomic_DNA"/>
</dbReference>
<sequence length="113" mass="12844">MGIENRTGSRNYGIKVNPEEQALDAINKEILDDPDYKEVEDLEERLQTFKAKFMEFDKDADGNIGTICYRDFISMMVGSKSSVLKLILLFEQKAKEQERPTGVAPKRDLASLP</sequence>
<dbReference type="PANTHER" id="PTHR10356">
    <property type="entry name" value="ALLOGRAFT INFLAMMATORY FACTOR-1"/>
    <property type="match status" value="1"/>
</dbReference>
<dbReference type="InterPro" id="IPR002048">
    <property type="entry name" value="EF_hand_dom"/>
</dbReference>
<name>A0ABY7ED25_MYAAR</name>
<evidence type="ECO:0000313" key="7">
    <source>
        <dbReference type="Proteomes" id="UP001164746"/>
    </source>
</evidence>
<accession>A0ABY7ED25</accession>
<evidence type="ECO:0000256" key="4">
    <source>
        <dbReference type="ARBA" id="ARBA00022837"/>
    </source>
</evidence>
<dbReference type="InterPro" id="IPR042433">
    <property type="entry name" value="AIF1/AIF1L"/>
</dbReference>
<dbReference type="Proteomes" id="UP001164746">
    <property type="component" value="Chromosome 6"/>
</dbReference>
<dbReference type="PANTHER" id="PTHR10356:SF0">
    <property type="entry name" value="CALCIUM-BINDING PROTEIN B"/>
    <property type="match status" value="1"/>
</dbReference>
<dbReference type="InterPro" id="IPR049025">
    <property type="entry name" value="AIF-1_EF_pair"/>
</dbReference>
<gene>
    <name evidence="6" type="ORF">MAR_016898</name>
</gene>
<keyword evidence="4" id="KW-0106">Calcium</keyword>
<feature type="domain" description="EF-hand" evidence="5">
    <location>
        <begin position="44"/>
        <end position="82"/>
    </location>
</feature>
<reference evidence="6" key="1">
    <citation type="submission" date="2022-11" db="EMBL/GenBank/DDBJ databases">
        <title>Centuries of genome instability and evolution in soft-shell clam transmissible cancer (bioRxiv).</title>
        <authorList>
            <person name="Hart S.F.M."/>
            <person name="Yonemitsu M.A."/>
            <person name="Giersch R.M."/>
            <person name="Beal B.F."/>
            <person name="Arriagada G."/>
            <person name="Davis B.W."/>
            <person name="Ostrander E.A."/>
            <person name="Goff S.P."/>
            <person name="Metzger M.J."/>
        </authorList>
    </citation>
    <scope>NUCLEOTIDE SEQUENCE</scope>
    <source>
        <strain evidence="6">MELC-2E11</strain>
        <tissue evidence="6">Siphon/mantle</tissue>
    </source>
</reference>
<dbReference type="Gene3D" id="1.10.238.10">
    <property type="entry name" value="EF-hand"/>
    <property type="match status" value="1"/>
</dbReference>
<comment type="subcellular location">
    <subcellularLocation>
        <location evidence="1">Cell projection</location>
        <location evidence="1">Ruffle membrane</location>
        <topology evidence="1">Peripheral membrane protein</topology>
        <orientation evidence="1">Cytoplasmic side</orientation>
    </subcellularLocation>
</comment>
<evidence type="ECO:0000259" key="5">
    <source>
        <dbReference type="PROSITE" id="PS50222"/>
    </source>
</evidence>
<protein>
    <submittedName>
        <fullName evidence="6">AIF1-like protein</fullName>
    </submittedName>
</protein>
<dbReference type="Pfam" id="PF21008">
    <property type="entry name" value="AIF-1"/>
    <property type="match status" value="1"/>
</dbReference>
<keyword evidence="7" id="KW-1185">Reference proteome</keyword>